<keyword evidence="4" id="KW-1185">Reference proteome</keyword>
<dbReference type="OrthoDB" id="306439at2157"/>
<keyword evidence="2" id="KW-1133">Transmembrane helix</keyword>
<dbReference type="PATRIC" id="fig|1114856.3.peg.4484"/>
<dbReference type="AlphaFoldDB" id="L9VG68"/>
<reference evidence="3 4" key="1">
    <citation type="journal article" date="2014" name="PLoS Genet.">
        <title>Phylogenetically driven sequencing of extremely halophilic archaea reveals strategies for static and dynamic osmo-response.</title>
        <authorList>
            <person name="Becker E.A."/>
            <person name="Seitzer P.M."/>
            <person name="Tritt A."/>
            <person name="Larsen D."/>
            <person name="Krusor M."/>
            <person name="Yao A.I."/>
            <person name="Wu D."/>
            <person name="Madern D."/>
            <person name="Eisen J.A."/>
            <person name="Darling A.E."/>
            <person name="Facciotti M.T."/>
        </authorList>
    </citation>
    <scope>NUCLEOTIDE SEQUENCE [LARGE SCALE GENOMIC DNA]</scope>
    <source>
        <strain evidence="3 4">GA33</strain>
    </source>
</reference>
<dbReference type="eggNOG" id="arCOG10705">
    <property type="taxonomic scope" value="Archaea"/>
</dbReference>
<dbReference type="Proteomes" id="UP000011599">
    <property type="component" value="Unassembled WGS sequence"/>
</dbReference>
<keyword evidence="2" id="KW-0812">Transmembrane</keyword>
<evidence type="ECO:0000313" key="4">
    <source>
        <dbReference type="Proteomes" id="UP000011599"/>
    </source>
</evidence>
<evidence type="ECO:0000313" key="3">
    <source>
        <dbReference type="EMBL" id="ELY36215.1"/>
    </source>
</evidence>
<protein>
    <submittedName>
        <fullName evidence="3">Uncharacterized protein</fullName>
    </submittedName>
</protein>
<comment type="caution">
    <text evidence="3">The sequence shown here is derived from an EMBL/GenBank/DDBJ whole genome shotgun (WGS) entry which is preliminary data.</text>
</comment>
<feature type="transmembrane region" description="Helical" evidence="2">
    <location>
        <begin position="45"/>
        <end position="63"/>
    </location>
</feature>
<accession>L9VG68</accession>
<organism evidence="3 4">
    <name type="scientific">Natronorubrum tibetense GA33</name>
    <dbReference type="NCBI Taxonomy" id="1114856"/>
    <lineage>
        <taxon>Archaea</taxon>
        <taxon>Methanobacteriati</taxon>
        <taxon>Methanobacteriota</taxon>
        <taxon>Stenosarchaea group</taxon>
        <taxon>Halobacteria</taxon>
        <taxon>Halobacteriales</taxon>
        <taxon>Natrialbaceae</taxon>
        <taxon>Natronorubrum</taxon>
    </lineage>
</organism>
<dbReference type="EMBL" id="AOHW01000052">
    <property type="protein sequence ID" value="ELY36215.1"/>
    <property type="molecule type" value="Genomic_DNA"/>
</dbReference>
<gene>
    <name evidence="3" type="ORF">C496_21714</name>
</gene>
<evidence type="ECO:0000256" key="1">
    <source>
        <dbReference type="SAM" id="MobiDB-lite"/>
    </source>
</evidence>
<feature type="region of interest" description="Disordered" evidence="1">
    <location>
        <begin position="66"/>
        <end position="132"/>
    </location>
</feature>
<name>L9VG68_9EURY</name>
<evidence type="ECO:0000256" key="2">
    <source>
        <dbReference type="SAM" id="Phobius"/>
    </source>
</evidence>
<sequence length="132" mass="13737">MDNIDASSESRAGSGRRLRRLAVVAVFVLLGTSLLVRTTSVVDPVLAGGALAVLAVLGVVLLLSSSGSTSGTGGDDEDGNTDDGGSDVWDAIPSWQYEGRHVESGGLARGEQEQALQDIQRQADELSEEPEK</sequence>
<feature type="compositionally biased region" description="Acidic residues" evidence="1">
    <location>
        <begin position="74"/>
        <end position="85"/>
    </location>
</feature>
<proteinExistence type="predicted"/>
<keyword evidence="2" id="KW-0472">Membrane</keyword>
<feature type="transmembrane region" description="Helical" evidence="2">
    <location>
        <begin position="21"/>
        <end position="39"/>
    </location>
</feature>
<dbReference type="RefSeq" id="WP_006092613.1">
    <property type="nucleotide sequence ID" value="NZ_AOHW01000052.1"/>
</dbReference>